<keyword evidence="4 8" id="KW-0479">Metal-binding</keyword>
<sequence>MIRITRRENFNAAHRLFNPKWSEEKNYEVFGPCSRLHGHNWTLYVTVAGEIDEETGFVMDLKKLKDLVREVIIDKVDHTYLNEDVDFLRGKLPSTEIFSREIWRLLSPILKDRYGVELFEIKLHETENHFAQYFGE</sequence>
<dbReference type="Proteomes" id="UP000249873">
    <property type="component" value="Chromosome"/>
</dbReference>
<evidence type="ECO:0000256" key="6">
    <source>
        <dbReference type="ARBA" id="ARBA00023239"/>
    </source>
</evidence>
<evidence type="ECO:0000256" key="3">
    <source>
        <dbReference type="ARBA" id="ARBA00018141"/>
    </source>
</evidence>
<comment type="pathway">
    <text evidence="1 8">Purine metabolism; 7-cyano-7-deazaguanine biosynthesis.</text>
</comment>
<protein>
    <recommendedName>
        <fullName evidence="3 8">6-carboxy-5,6,7,8-tetrahydropterin synthase</fullName>
        <ecNumber evidence="8">4.-.-.-</ecNumber>
    </recommendedName>
</protein>
<evidence type="ECO:0000256" key="2">
    <source>
        <dbReference type="ARBA" id="ARBA00008900"/>
    </source>
</evidence>
<dbReference type="InterPro" id="IPR007115">
    <property type="entry name" value="6-PTP_synth/QueD"/>
</dbReference>
<dbReference type="EC" id="4.-.-.-" evidence="8"/>
<evidence type="ECO:0000256" key="9">
    <source>
        <dbReference type="PIRSR" id="PIRSR006113-1"/>
    </source>
</evidence>
<organism evidence="11 12">
    <name type="scientific">Arcticibacterium luteifluviistationis</name>
    <dbReference type="NCBI Taxonomy" id="1784714"/>
    <lineage>
        <taxon>Bacteria</taxon>
        <taxon>Pseudomonadati</taxon>
        <taxon>Bacteroidota</taxon>
        <taxon>Cytophagia</taxon>
        <taxon>Cytophagales</taxon>
        <taxon>Leadbetterellaceae</taxon>
        <taxon>Arcticibacterium</taxon>
    </lineage>
</organism>
<reference evidence="11 12" key="1">
    <citation type="submission" date="2018-05" db="EMBL/GenBank/DDBJ databases">
        <title>Complete genome sequence of Arcticibacterium luteifluviistationis SM1504T, a cytophagaceae bacterium isolated from Arctic surface seawater.</title>
        <authorList>
            <person name="Li Y."/>
            <person name="Qin Q.-L."/>
        </authorList>
    </citation>
    <scope>NUCLEOTIDE SEQUENCE [LARGE SCALE GENOMIC DNA]</scope>
    <source>
        <strain evidence="11 12">SM1504</strain>
    </source>
</reference>
<feature type="active site" description="Proton acceptor" evidence="9">
    <location>
        <position position="33"/>
    </location>
</feature>
<keyword evidence="12" id="KW-1185">Reference proteome</keyword>
<proteinExistence type="inferred from homology"/>
<dbReference type="UniPathway" id="UPA00391"/>
<accession>A0A2Z4GA28</accession>
<keyword evidence="5 8" id="KW-0862">Zinc</keyword>
<feature type="active site" description="Charge relay system" evidence="9">
    <location>
        <position position="125"/>
    </location>
</feature>
<dbReference type="KEGG" id="als:DJ013_07895"/>
<feature type="active site" description="Charge relay system" evidence="9">
    <location>
        <position position="78"/>
    </location>
</feature>
<dbReference type="InterPro" id="IPR038418">
    <property type="entry name" value="6-PTP_synth/QueD_sf"/>
</dbReference>
<dbReference type="OrthoDB" id="9804698at2"/>
<evidence type="ECO:0000256" key="7">
    <source>
        <dbReference type="ARBA" id="ARBA00048807"/>
    </source>
</evidence>
<keyword evidence="8" id="KW-0671">Queuosine biosynthesis</keyword>
<evidence type="ECO:0000256" key="8">
    <source>
        <dbReference type="PIRNR" id="PIRNR006113"/>
    </source>
</evidence>
<dbReference type="PANTHER" id="PTHR12589:SF7">
    <property type="entry name" value="6-PYRUVOYL TETRAHYDROBIOPTERIN SYNTHASE"/>
    <property type="match status" value="1"/>
</dbReference>
<dbReference type="Gene3D" id="3.30.479.10">
    <property type="entry name" value="6-pyruvoyl tetrahydropterin synthase/QueD"/>
    <property type="match status" value="1"/>
</dbReference>
<evidence type="ECO:0000256" key="5">
    <source>
        <dbReference type="ARBA" id="ARBA00022833"/>
    </source>
</evidence>
<dbReference type="PIRSF" id="PIRSF006113">
    <property type="entry name" value="PTP_synth"/>
    <property type="match status" value="1"/>
</dbReference>
<keyword evidence="6 8" id="KW-0456">Lyase</keyword>
<comment type="cofactor">
    <cofactor evidence="8 10">
        <name>Zn(2+)</name>
        <dbReference type="ChEBI" id="CHEBI:29105"/>
    </cofactor>
    <text evidence="8 10">Binds 1 zinc ion per subunit.</text>
</comment>
<dbReference type="GO" id="GO:0046872">
    <property type="term" value="F:metal ion binding"/>
    <property type="evidence" value="ECO:0007669"/>
    <property type="project" value="UniProtKB-KW"/>
</dbReference>
<dbReference type="FunFam" id="3.30.479.10:FF:000003">
    <property type="entry name" value="6-pyruvoyl tetrahydrobiopterin synthase"/>
    <property type="match status" value="1"/>
</dbReference>
<dbReference type="EMBL" id="CP029480">
    <property type="protein sequence ID" value="AWV98099.1"/>
    <property type="molecule type" value="Genomic_DNA"/>
</dbReference>
<dbReference type="GO" id="GO:0070497">
    <property type="term" value="F:6-carboxytetrahydropterin synthase activity"/>
    <property type="evidence" value="ECO:0007669"/>
    <property type="project" value="UniProtKB-EC"/>
</dbReference>
<comment type="similarity">
    <text evidence="2 8">Belongs to the PTPS family. QueD subfamily.</text>
</comment>
<dbReference type="Pfam" id="PF01242">
    <property type="entry name" value="PTPS"/>
    <property type="match status" value="1"/>
</dbReference>
<evidence type="ECO:0000313" key="12">
    <source>
        <dbReference type="Proteomes" id="UP000249873"/>
    </source>
</evidence>
<evidence type="ECO:0000256" key="10">
    <source>
        <dbReference type="PIRSR" id="PIRSR006113-2"/>
    </source>
</evidence>
<evidence type="ECO:0000256" key="1">
    <source>
        <dbReference type="ARBA" id="ARBA00005061"/>
    </source>
</evidence>
<evidence type="ECO:0000256" key="4">
    <source>
        <dbReference type="ARBA" id="ARBA00022723"/>
    </source>
</evidence>
<gene>
    <name evidence="11" type="ORF">DJ013_07895</name>
</gene>
<dbReference type="PANTHER" id="PTHR12589">
    <property type="entry name" value="PYRUVOYL TETRAHYDROBIOPTERIN SYNTHASE"/>
    <property type="match status" value="1"/>
</dbReference>
<feature type="binding site" evidence="10">
    <location>
        <position position="37"/>
    </location>
    <ligand>
        <name>Zn(2+)</name>
        <dbReference type="ChEBI" id="CHEBI:29105"/>
    </ligand>
</feature>
<feature type="binding site" evidence="10">
    <location>
        <position position="14"/>
    </location>
    <ligand>
        <name>Zn(2+)</name>
        <dbReference type="ChEBI" id="CHEBI:29105"/>
    </ligand>
</feature>
<comment type="catalytic activity">
    <reaction evidence="7 8">
        <text>7,8-dihydroneopterin 3'-triphosphate + H2O = 6-carboxy-5,6,7,8-tetrahydropterin + triphosphate + acetaldehyde + 2 H(+)</text>
        <dbReference type="Rhea" id="RHEA:27966"/>
        <dbReference type="ChEBI" id="CHEBI:15343"/>
        <dbReference type="ChEBI" id="CHEBI:15377"/>
        <dbReference type="ChEBI" id="CHEBI:15378"/>
        <dbReference type="ChEBI" id="CHEBI:18036"/>
        <dbReference type="ChEBI" id="CHEBI:58462"/>
        <dbReference type="ChEBI" id="CHEBI:61032"/>
        <dbReference type="EC" id="4.1.2.50"/>
    </reaction>
</comment>
<dbReference type="AlphaFoldDB" id="A0A2Z4GA28"/>
<dbReference type="GO" id="GO:0008616">
    <property type="term" value="P:tRNA queuosine(34) biosynthetic process"/>
    <property type="evidence" value="ECO:0007669"/>
    <property type="project" value="UniProtKB-KW"/>
</dbReference>
<name>A0A2Z4GA28_9BACT</name>
<feature type="binding site" evidence="10">
    <location>
        <position position="39"/>
    </location>
    <ligand>
        <name>Zn(2+)</name>
        <dbReference type="ChEBI" id="CHEBI:29105"/>
    </ligand>
</feature>
<dbReference type="SUPFAM" id="SSF55620">
    <property type="entry name" value="Tetrahydrobiopterin biosynthesis enzymes-like"/>
    <property type="match status" value="1"/>
</dbReference>
<evidence type="ECO:0000313" key="11">
    <source>
        <dbReference type="EMBL" id="AWV98099.1"/>
    </source>
</evidence>
<dbReference type="RefSeq" id="WP_111371201.1">
    <property type="nucleotide sequence ID" value="NZ_CP029480.1"/>
</dbReference>